<dbReference type="InterPro" id="IPR020904">
    <property type="entry name" value="Sc_DH/Rdtase_CS"/>
</dbReference>
<evidence type="ECO:0000313" key="3">
    <source>
        <dbReference type="EMBL" id="PYC83767.1"/>
    </source>
</evidence>
<protein>
    <submittedName>
        <fullName evidence="3">Short-chain dehydrogenase</fullName>
    </submittedName>
</protein>
<dbReference type="CDD" id="cd05233">
    <property type="entry name" value="SDR_c"/>
    <property type="match status" value="1"/>
</dbReference>
<dbReference type="Gene3D" id="3.40.50.720">
    <property type="entry name" value="NAD(P)-binding Rossmann-like Domain"/>
    <property type="match status" value="1"/>
</dbReference>
<keyword evidence="2" id="KW-0560">Oxidoreductase</keyword>
<dbReference type="RefSeq" id="WP_110667355.1">
    <property type="nucleotide sequence ID" value="NZ_PYBW01000027.1"/>
</dbReference>
<dbReference type="GO" id="GO:0016491">
    <property type="term" value="F:oxidoreductase activity"/>
    <property type="evidence" value="ECO:0007669"/>
    <property type="project" value="UniProtKB-KW"/>
</dbReference>
<organism evidence="3 4">
    <name type="scientific">Streptomyces tateyamensis</name>
    <dbReference type="NCBI Taxonomy" id="565073"/>
    <lineage>
        <taxon>Bacteria</taxon>
        <taxon>Bacillati</taxon>
        <taxon>Actinomycetota</taxon>
        <taxon>Actinomycetes</taxon>
        <taxon>Kitasatosporales</taxon>
        <taxon>Streptomycetaceae</taxon>
        <taxon>Streptomyces</taxon>
    </lineage>
</organism>
<comment type="similarity">
    <text evidence="1">Belongs to the short-chain dehydrogenases/reductases (SDR) family.</text>
</comment>
<evidence type="ECO:0000313" key="4">
    <source>
        <dbReference type="Proteomes" id="UP000248039"/>
    </source>
</evidence>
<dbReference type="EMBL" id="PYBW01000027">
    <property type="protein sequence ID" value="PYC83767.1"/>
    <property type="molecule type" value="Genomic_DNA"/>
</dbReference>
<dbReference type="PANTHER" id="PTHR24321">
    <property type="entry name" value="DEHYDROGENASES, SHORT CHAIN"/>
    <property type="match status" value="1"/>
</dbReference>
<comment type="caution">
    <text evidence="3">The sequence shown here is derived from an EMBL/GenBank/DDBJ whole genome shotgun (WGS) entry which is preliminary data.</text>
</comment>
<evidence type="ECO:0000256" key="1">
    <source>
        <dbReference type="ARBA" id="ARBA00006484"/>
    </source>
</evidence>
<dbReference type="PRINTS" id="PR00080">
    <property type="entry name" value="SDRFAMILY"/>
</dbReference>
<reference evidence="3 4" key="1">
    <citation type="submission" date="2018-03" db="EMBL/GenBank/DDBJ databases">
        <title>Bioinformatic expansion and discovery of thiopeptide antibiotics.</title>
        <authorList>
            <person name="Schwalen C.J."/>
            <person name="Hudson G.A."/>
            <person name="Mitchell D.A."/>
        </authorList>
    </citation>
    <scope>NUCLEOTIDE SEQUENCE [LARGE SCALE GENOMIC DNA]</scope>
    <source>
        <strain evidence="3 4">ATCC 21389</strain>
    </source>
</reference>
<name>A0A2V4P2A3_9ACTN</name>
<dbReference type="PRINTS" id="PR00081">
    <property type="entry name" value="GDHRDH"/>
</dbReference>
<dbReference type="Proteomes" id="UP000248039">
    <property type="component" value="Unassembled WGS sequence"/>
</dbReference>
<dbReference type="Pfam" id="PF13561">
    <property type="entry name" value="adh_short_C2"/>
    <property type="match status" value="1"/>
</dbReference>
<sequence>MSENRGLLAGKVVLVTGASSGIGAAAARVFAEEGAALVLTARREDRLAELAGELAAGGAQVAQLAGEITDGAHVAATVALAVGRFGRLDGAFNNAGTGANPVPLHLMDDEVYDTLMDVNARGVWLCLKHQIAAMLETGGGAIVNTSSVAGVVATPVAAPYVASKHAVVGLTRAAAVEYAKHGIRVNAVLPGLTRTELVEEWFARYPGIEQQLQQAAPQSRTADPAEVAQAAAWLLSDRSSFVTGAAVPVDGGATTI</sequence>
<dbReference type="InterPro" id="IPR002347">
    <property type="entry name" value="SDR_fam"/>
</dbReference>
<dbReference type="NCBIfam" id="NF005559">
    <property type="entry name" value="PRK07231.1"/>
    <property type="match status" value="1"/>
</dbReference>
<dbReference type="InterPro" id="IPR036291">
    <property type="entry name" value="NAD(P)-bd_dom_sf"/>
</dbReference>
<proteinExistence type="inferred from homology"/>
<accession>A0A2V4P2A3</accession>
<evidence type="ECO:0000256" key="2">
    <source>
        <dbReference type="ARBA" id="ARBA00023002"/>
    </source>
</evidence>
<dbReference type="PANTHER" id="PTHR24321:SF11">
    <property type="entry name" value="BLR0893 PROTEIN"/>
    <property type="match status" value="1"/>
</dbReference>
<dbReference type="PROSITE" id="PS00061">
    <property type="entry name" value="ADH_SHORT"/>
    <property type="match status" value="1"/>
</dbReference>
<keyword evidence="4" id="KW-1185">Reference proteome</keyword>
<dbReference type="FunFam" id="3.40.50.720:FF:000084">
    <property type="entry name" value="Short-chain dehydrogenase reductase"/>
    <property type="match status" value="1"/>
</dbReference>
<dbReference type="SUPFAM" id="SSF51735">
    <property type="entry name" value="NAD(P)-binding Rossmann-fold domains"/>
    <property type="match status" value="1"/>
</dbReference>
<dbReference type="AlphaFoldDB" id="A0A2V4P2A3"/>
<dbReference type="OrthoDB" id="4380821at2"/>
<gene>
    <name evidence="3" type="ORF">C7C46_08450</name>
</gene>